<evidence type="ECO:0000256" key="3">
    <source>
        <dbReference type="ARBA" id="ARBA00022729"/>
    </source>
</evidence>
<protein>
    <submittedName>
        <fullName evidence="7">PRCP protein</fullName>
    </submittedName>
</protein>
<comment type="caution">
    <text evidence="7">The sequence shown here is derived from an EMBL/GenBank/DDBJ whole genome shotgun (WGS) entry which is preliminary data.</text>
</comment>
<dbReference type="AlphaFoldDB" id="A0A812R8V8"/>
<evidence type="ECO:0000256" key="2">
    <source>
        <dbReference type="ARBA" id="ARBA00022670"/>
    </source>
</evidence>
<comment type="similarity">
    <text evidence="1">Belongs to the peptidase S28 family.</text>
</comment>
<dbReference type="SUPFAM" id="SSF53474">
    <property type="entry name" value="alpha/beta-Hydrolases"/>
    <property type="match status" value="1"/>
</dbReference>
<keyword evidence="5" id="KW-0325">Glycoprotein</keyword>
<proteinExistence type="inferred from homology"/>
<evidence type="ECO:0000256" key="1">
    <source>
        <dbReference type="ARBA" id="ARBA00011079"/>
    </source>
</evidence>
<organism evidence="7 8">
    <name type="scientific">Symbiodinium natans</name>
    <dbReference type="NCBI Taxonomy" id="878477"/>
    <lineage>
        <taxon>Eukaryota</taxon>
        <taxon>Sar</taxon>
        <taxon>Alveolata</taxon>
        <taxon>Dinophyceae</taxon>
        <taxon>Suessiales</taxon>
        <taxon>Symbiodiniaceae</taxon>
        <taxon>Symbiodinium</taxon>
    </lineage>
</organism>
<reference evidence="7" key="1">
    <citation type="submission" date="2021-02" db="EMBL/GenBank/DDBJ databases">
        <authorList>
            <person name="Dougan E. K."/>
            <person name="Rhodes N."/>
            <person name="Thang M."/>
            <person name="Chan C."/>
        </authorList>
    </citation>
    <scope>NUCLEOTIDE SEQUENCE</scope>
</reference>
<evidence type="ECO:0000313" key="8">
    <source>
        <dbReference type="Proteomes" id="UP000604046"/>
    </source>
</evidence>
<keyword evidence="8" id="KW-1185">Reference proteome</keyword>
<keyword evidence="3 6" id="KW-0732">Signal</keyword>
<dbReference type="Proteomes" id="UP000604046">
    <property type="component" value="Unassembled WGS sequence"/>
</dbReference>
<evidence type="ECO:0000256" key="4">
    <source>
        <dbReference type="ARBA" id="ARBA00022801"/>
    </source>
</evidence>
<keyword evidence="2" id="KW-0645">Protease</keyword>
<evidence type="ECO:0000256" key="6">
    <source>
        <dbReference type="SAM" id="SignalP"/>
    </source>
</evidence>
<dbReference type="GO" id="GO:0008239">
    <property type="term" value="F:dipeptidyl-peptidase activity"/>
    <property type="evidence" value="ECO:0007669"/>
    <property type="project" value="TreeGrafter"/>
</dbReference>
<dbReference type="PANTHER" id="PTHR11010">
    <property type="entry name" value="PROTEASE S28 PRO-X CARBOXYPEPTIDASE-RELATED"/>
    <property type="match status" value="1"/>
</dbReference>
<gene>
    <name evidence="7" type="primary">PRCP</name>
    <name evidence="7" type="ORF">SNAT2548_LOCUS23169</name>
</gene>
<dbReference type="InterPro" id="IPR008758">
    <property type="entry name" value="Peptidase_S28"/>
</dbReference>
<sequence>MFPLACVSLLLTPLALGVANEELSDGSCALSLRAETQSSPTPLQFVGGPSIEATEFVQASQVRSRDDMPSTKDCRWELFEQPLSHFDPTNVTFQQRVCIYDGYVDGDGGPIFFYPGHESPVDFYINNTGLMWEVGKEVGALLVFAEHRYVGESSPTLTGMSGCLKYLTTEEAMADFAKIAWNLTRVATEDGSYAAPTSKIVAFGGSHGARLSTLMRLKYPHLISGAIASSMIANNMVDTPKEEWGNYYRVIRKGMDLVPHCGDGMNGYQEKKASLIAPVLNAAIPGLCKPVETDMDLIGLHQALTTNYLDKLARSSLPFESNYMTAGSYLENPVVLPPWALQALCEKFNETAAGVTITGDMDKLIYTMKMKGVTIEVDWGTTLNNEYSAEELSKSGMPELIAAILAAQQSIWGEGKHSFIPQRVSMQGPADVCTRELNSSKAWGVLVANDLNYAAEAPPTGLVYSAPPWQSFARDWTVKEKIQEQEAATARTVLKWATEEGLPGARPGKIDLYADEFKFSLKSMVREMSNVFFTVGELDPWGGSGLTEEMAIQHPSNGFALIKRGGHHVDLFFSTDQDYEELRQVREDEKRFIKSIIKGK</sequence>
<dbReference type="EMBL" id="CAJNDS010002312">
    <property type="protein sequence ID" value="CAE7425723.1"/>
    <property type="molecule type" value="Genomic_DNA"/>
</dbReference>
<evidence type="ECO:0000313" key="7">
    <source>
        <dbReference type="EMBL" id="CAE7425723.1"/>
    </source>
</evidence>
<dbReference type="Gene3D" id="3.40.50.1820">
    <property type="entry name" value="alpha/beta hydrolase"/>
    <property type="match status" value="2"/>
</dbReference>
<dbReference type="GO" id="GO:0070008">
    <property type="term" value="F:serine-type exopeptidase activity"/>
    <property type="evidence" value="ECO:0007669"/>
    <property type="project" value="InterPro"/>
</dbReference>
<dbReference type="GO" id="GO:0006508">
    <property type="term" value="P:proteolysis"/>
    <property type="evidence" value="ECO:0007669"/>
    <property type="project" value="UniProtKB-KW"/>
</dbReference>
<dbReference type="InterPro" id="IPR029058">
    <property type="entry name" value="AB_hydrolase_fold"/>
</dbReference>
<dbReference type="PANTHER" id="PTHR11010:SF38">
    <property type="entry name" value="LYSOSOMAL PRO-X CARBOXYPEPTIDASE"/>
    <property type="match status" value="1"/>
</dbReference>
<keyword evidence="4" id="KW-0378">Hydrolase</keyword>
<feature type="signal peptide" evidence="6">
    <location>
        <begin position="1"/>
        <end position="17"/>
    </location>
</feature>
<evidence type="ECO:0000256" key="5">
    <source>
        <dbReference type="ARBA" id="ARBA00023180"/>
    </source>
</evidence>
<dbReference type="OrthoDB" id="1735038at2759"/>
<name>A0A812R8V8_9DINO</name>
<feature type="chain" id="PRO_5032305339" evidence="6">
    <location>
        <begin position="18"/>
        <end position="600"/>
    </location>
</feature>
<accession>A0A812R8V8</accession>
<dbReference type="Pfam" id="PF05577">
    <property type="entry name" value="Peptidase_S28"/>
    <property type="match status" value="1"/>
</dbReference>